<comment type="caution">
    <text evidence="12">The sequence shown here is derived from an EMBL/GenBank/DDBJ whole genome shotgun (WGS) entry which is preliminary data.</text>
</comment>
<proteinExistence type="inferred from homology"/>
<evidence type="ECO:0000313" key="13">
    <source>
        <dbReference type="EMBL" id="OCH98912.1"/>
    </source>
</evidence>
<dbReference type="EMBL" id="LYOZ01000003">
    <property type="protein sequence ID" value="OCH98912.1"/>
    <property type="molecule type" value="Genomic_DNA"/>
</dbReference>
<name>A0A0W0UGZ4_9GAMM</name>
<feature type="active site" evidence="9">
    <location>
        <position position="117"/>
    </location>
</feature>
<keyword evidence="6 9" id="KW-0378">Hydrolase</keyword>
<feature type="transmembrane region" description="Helical" evidence="9">
    <location>
        <begin position="6"/>
        <end position="24"/>
    </location>
</feature>
<evidence type="ECO:0000256" key="2">
    <source>
        <dbReference type="ARBA" id="ARBA00022475"/>
    </source>
</evidence>
<dbReference type="STRING" id="455.Ljam_1332"/>
<feature type="transmembrane region" description="Helical" evidence="9">
    <location>
        <begin position="127"/>
        <end position="147"/>
    </location>
</feature>
<evidence type="ECO:0000256" key="10">
    <source>
        <dbReference type="RuleBase" id="RU000594"/>
    </source>
</evidence>
<gene>
    <name evidence="9 12" type="primary">lspA</name>
    <name evidence="13" type="ORF">A8135_09115</name>
    <name evidence="12" type="ORF">Ljam_1332</name>
</gene>
<dbReference type="HAMAP" id="MF_00161">
    <property type="entry name" value="LspA"/>
    <property type="match status" value="1"/>
</dbReference>
<dbReference type="RefSeq" id="WP_058449349.1">
    <property type="nucleotide sequence ID" value="NZ_CAAAJF010000007.1"/>
</dbReference>
<reference evidence="13 15" key="2">
    <citation type="submission" date="2016-05" db="EMBL/GenBank/DDBJ databases">
        <authorList>
            <person name="Prochazka B."/>
            <person name="Indra A."/>
            <person name="Hasenberger P."/>
            <person name="Blaschitz M."/>
            <person name="Wagner L."/>
            <person name="Wewalka G."/>
            <person name="Sorschag S."/>
            <person name="Schmid D."/>
            <person name="Ruppitsch W."/>
        </authorList>
    </citation>
    <scope>NUCLEOTIDE SEQUENCE [LARGE SCALE GENOMIC DNA]</scope>
    <source>
        <strain evidence="13 15">974010_12</strain>
    </source>
</reference>
<dbReference type="EMBL" id="LNYG01000013">
    <property type="protein sequence ID" value="KTD07137.1"/>
    <property type="molecule type" value="Genomic_DNA"/>
</dbReference>
<keyword evidence="7 9" id="KW-1133">Transmembrane helix</keyword>
<evidence type="ECO:0000256" key="5">
    <source>
        <dbReference type="ARBA" id="ARBA00022750"/>
    </source>
</evidence>
<dbReference type="PATRIC" id="fig|455.5.peg.1405"/>
<dbReference type="UniPathway" id="UPA00665"/>
<evidence type="ECO:0000256" key="11">
    <source>
        <dbReference type="RuleBase" id="RU004181"/>
    </source>
</evidence>
<evidence type="ECO:0000256" key="1">
    <source>
        <dbReference type="ARBA" id="ARBA00006139"/>
    </source>
</evidence>
<accession>A0A0W0UGZ4</accession>
<comment type="function">
    <text evidence="9 10">This protein specifically catalyzes the removal of signal peptides from prolipoproteins.</text>
</comment>
<sequence>MKKWPWFLLSIAIIVADQLTKYWAATNLIPYQPVPLLPMLNFTLAYNSGAAFSFLSGTGEWHRWFFAGFSLLMSIFLIVWLMRLPAKAKLQSCALGLILGGAVGNLYDRAVVGQVTDFIDFYYKNHHWPVFNLADSAICIGAFLLLVDLCKNPSR</sequence>
<dbReference type="PRINTS" id="PR00781">
    <property type="entry name" value="LIPOSIGPTASE"/>
</dbReference>
<keyword evidence="3 9" id="KW-0645">Protease</keyword>
<dbReference type="Proteomes" id="UP000093336">
    <property type="component" value="Unassembled WGS sequence"/>
</dbReference>
<keyword evidence="5 9" id="KW-0064">Aspartyl protease</keyword>
<evidence type="ECO:0000313" key="12">
    <source>
        <dbReference type="EMBL" id="KTD07137.1"/>
    </source>
</evidence>
<keyword evidence="8 9" id="KW-0472">Membrane</keyword>
<evidence type="ECO:0000256" key="4">
    <source>
        <dbReference type="ARBA" id="ARBA00022692"/>
    </source>
</evidence>
<dbReference type="GO" id="GO:0006508">
    <property type="term" value="P:proteolysis"/>
    <property type="evidence" value="ECO:0007669"/>
    <property type="project" value="UniProtKB-KW"/>
</dbReference>
<evidence type="ECO:0000313" key="15">
    <source>
        <dbReference type="Proteomes" id="UP000093336"/>
    </source>
</evidence>
<dbReference type="PANTHER" id="PTHR33695">
    <property type="entry name" value="LIPOPROTEIN SIGNAL PEPTIDASE"/>
    <property type="match status" value="1"/>
</dbReference>
<dbReference type="InterPro" id="IPR001872">
    <property type="entry name" value="Peptidase_A8"/>
</dbReference>
<keyword evidence="2 9" id="KW-1003">Cell membrane</keyword>
<dbReference type="OrthoDB" id="9810259at2"/>
<dbReference type="GO" id="GO:0004190">
    <property type="term" value="F:aspartic-type endopeptidase activity"/>
    <property type="evidence" value="ECO:0007669"/>
    <property type="project" value="UniProtKB-UniRule"/>
</dbReference>
<evidence type="ECO:0000256" key="3">
    <source>
        <dbReference type="ARBA" id="ARBA00022670"/>
    </source>
</evidence>
<dbReference type="GO" id="GO:0005886">
    <property type="term" value="C:plasma membrane"/>
    <property type="evidence" value="ECO:0007669"/>
    <property type="project" value="UniProtKB-SubCell"/>
</dbReference>
<feature type="transmembrane region" description="Helical" evidence="9">
    <location>
        <begin position="61"/>
        <end position="81"/>
    </location>
</feature>
<dbReference type="NCBIfam" id="TIGR00077">
    <property type="entry name" value="lspA"/>
    <property type="match status" value="1"/>
</dbReference>
<keyword evidence="4 9" id="KW-0812">Transmembrane</keyword>
<evidence type="ECO:0000313" key="14">
    <source>
        <dbReference type="Proteomes" id="UP000054715"/>
    </source>
</evidence>
<dbReference type="PROSITE" id="PS00855">
    <property type="entry name" value="SPASE_II"/>
    <property type="match status" value="1"/>
</dbReference>
<evidence type="ECO:0000256" key="9">
    <source>
        <dbReference type="HAMAP-Rule" id="MF_00161"/>
    </source>
</evidence>
<dbReference type="Proteomes" id="UP000054715">
    <property type="component" value="Unassembled WGS sequence"/>
</dbReference>
<comment type="pathway">
    <text evidence="9">Protein modification; lipoprotein biosynthesis (signal peptide cleavage).</text>
</comment>
<keyword evidence="12" id="KW-0449">Lipoprotein</keyword>
<reference evidence="12 14" key="1">
    <citation type="submission" date="2015-11" db="EMBL/GenBank/DDBJ databases">
        <title>Genomic analysis of 38 Legionella species identifies large and diverse effector repertoires.</title>
        <authorList>
            <person name="Burstein D."/>
            <person name="Amaro F."/>
            <person name="Zusman T."/>
            <person name="Lifshitz Z."/>
            <person name="Cohen O."/>
            <person name="Gilbert J.A."/>
            <person name="Pupko T."/>
            <person name="Shuman H.A."/>
            <person name="Segal G."/>
        </authorList>
    </citation>
    <scope>NUCLEOTIDE SEQUENCE [LARGE SCALE GENOMIC DNA]</scope>
    <source>
        <strain evidence="12 14">JA-26-G1-E2</strain>
    </source>
</reference>
<organism evidence="12 14">
    <name type="scientific">Legionella jamestowniensis</name>
    <dbReference type="NCBI Taxonomy" id="455"/>
    <lineage>
        <taxon>Bacteria</taxon>
        <taxon>Pseudomonadati</taxon>
        <taxon>Pseudomonadota</taxon>
        <taxon>Gammaproteobacteria</taxon>
        <taxon>Legionellales</taxon>
        <taxon>Legionellaceae</taxon>
        <taxon>Legionella</taxon>
    </lineage>
</organism>
<comment type="subcellular location">
    <subcellularLocation>
        <location evidence="9">Cell membrane</location>
        <topology evidence="9">Multi-pass membrane protein</topology>
    </subcellularLocation>
</comment>
<protein>
    <recommendedName>
        <fullName evidence="9">Lipoprotein signal peptidase</fullName>
        <ecNumber evidence="9">3.4.23.36</ecNumber>
    </recommendedName>
    <alternativeName>
        <fullName evidence="9">Prolipoprotein signal peptidase</fullName>
    </alternativeName>
    <alternativeName>
        <fullName evidence="9">Signal peptidase II</fullName>
        <shortName evidence="9">SPase II</shortName>
    </alternativeName>
</protein>
<dbReference type="Pfam" id="PF01252">
    <property type="entry name" value="Peptidase_A8"/>
    <property type="match status" value="1"/>
</dbReference>
<keyword evidence="15" id="KW-1185">Reference proteome</keyword>
<feature type="transmembrane region" description="Helical" evidence="9">
    <location>
        <begin position="88"/>
        <end position="107"/>
    </location>
</feature>
<evidence type="ECO:0000256" key="6">
    <source>
        <dbReference type="ARBA" id="ARBA00022801"/>
    </source>
</evidence>
<comment type="catalytic activity">
    <reaction evidence="9 10">
        <text>Release of signal peptides from bacterial membrane prolipoproteins. Hydrolyzes -Xaa-Yaa-Zaa-|-(S,diacylglyceryl)Cys-, in which Xaa is hydrophobic (preferably Leu), and Yaa (Ala or Ser) and Zaa (Gly or Ala) have small, neutral side chains.</text>
        <dbReference type="EC" id="3.4.23.36"/>
    </reaction>
</comment>
<dbReference type="AlphaFoldDB" id="A0A0W0UGZ4"/>
<feature type="active site" evidence="9">
    <location>
        <position position="135"/>
    </location>
</feature>
<dbReference type="EC" id="3.4.23.36" evidence="9"/>
<evidence type="ECO:0000256" key="7">
    <source>
        <dbReference type="ARBA" id="ARBA00022989"/>
    </source>
</evidence>
<dbReference type="PANTHER" id="PTHR33695:SF1">
    <property type="entry name" value="LIPOPROTEIN SIGNAL PEPTIDASE"/>
    <property type="match status" value="1"/>
</dbReference>
<comment type="similarity">
    <text evidence="1 9 11">Belongs to the peptidase A8 family.</text>
</comment>
<evidence type="ECO:0000256" key="8">
    <source>
        <dbReference type="ARBA" id="ARBA00023136"/>
    </source>
</evidence>